<comment type="cofactor">
    <cofactor evidence="1">
        <name>FAD</name>
        <dbReference type="ChEBI" id="CHEBI:57692"/>
    </cofactor>
</comment>
<proteinExistence type="predicted"/>
<sequence length="401" mass="40702">MNSPGMGSASRVAVVGAGIVGLSTAYALTELGVRPDVYEVGVPGNGQSTGQSRLFRHSHEDPRLVAWARESRAVWRTWQDRLGVELVSGDGAVSIGPDTERRLALLRQAGVPARMVDAGELAELVPLVRGRAAGSAPAMLDETAGAIRTQAAIRALAAAVDGEIVNDEVLSVHAAGPGQGSPGPGGSGGTNARAQVRSVSRRADYDTVVVCAGRGTPALARGAGLTVPVEFGAHARVTFAVRGEPPARLACLQDGSGDFTAGSIYAAALPGSRAYAVGVSGHVAARPDGSVADPDGLGRLADGAVAYVREALPGLDPDPLGHVHCWTTELPWGPDGLAVWRAGPEGPAGQVLFVAGNNLFKHAPALGRALARAAVGEELAADLRPEARLGCPTSPGSAPTA</sequence>
<reference evidence="7 8" key="1">
    <citation type="submission" date="2016-10" db="EMBL/GenBank/DDBJ databases">
        <authorList>
            <person name="de Groot N.N."/>
        </authorList>
    </citation>
    <scope>NUCLEOTIDE SEQUENCE [LARGE SCALE GENOMIC DNA]</scope>
    <source>
        <strain evidence="7 8">DSM 22024</strain>
    </source>
</reference>
<evidence type="ECO:0000256" key="4">
    <source>
        <dbReference type="ARBA" id="ARBA00023002"/>
    </source>
</evidence>
<organism evidence="7 8">
    <name type="scientific">Actinopolymorpha singaporensis</name>
    <dbReference type="NCBI Taxonomy" id="117157"/>
    <lineage>
        <taxon>Bacteria</taxon>
        <taxon>Bacillati</taxon>
        <taxon>Actinomycetota</taxon>
        <taxon>Actinomycetes</taxon>
        <taxon>Propionibacteriales</taxon>
        <taxon>Actinopolymorphaceae</taxon>
        <taxon>Actinopolymorpha</taxon>
    </lineage>
</organism>
<evidence type="ECO:0000313" key="7">
    <source>
        <dbReference type="EMBL" id="SDS20826.1"/>
    </source>
</evidence>
<feature type="compositionally biased region" description="Gly residues" evidence="5">
    <location>
        <begin position="177"/>
        <end position="189"/>
    </location>
</feature>
<evidence type="ECO:0000256" key="2">
    <source>
        <dbReference type="ARBA" id="ARBA00022630"/>
    </source>
</evidence>
<evidence type="ECO:0000313" key="8">
    <source>
        <dbReference type="Proteomes" id="UP000198983"/>
    </source>
</evidence>
<dbReference type="PANTHER" id="PTHR10961">
    <property type="entry name" value="PEROXISOMAL SARCOSINE OXIDASE"/>
    <property type="match status" value="1"/>
</dbReference>
<keyword evidence="8" id="KW-1185">Reference proteome</keyword>
<dbReference type="PRINTS" id="PR00420">
    <property type="entry name" value="RNGMNOXGNASE"/>
</dbReference>
<accession>A0A1H1QBJ8</accession>
<evidence type="ECO:0000256" key="5">
    <source>
        <dbReference type="SAM" id="MobiDB-lite"/>
    </source>
</evidence>
<dbReference type="PANTHER" id="PTHR10961:SF46">
    <property type="entry name" value="PEROXISOMAL SARCOSINE OXIDASE"/>
    <property type="match status" value="1"/>
</dbReference>
<dbReference type="SUPFAM" id="SSF51905">
    <property type="entry name" value="FAD/NAD(P)-binding domain"/>
    <property type="match status" value="1"/>
</dbReference>
<dbReference type="EMBL" id="LT629732">
    <property type="protein sequence ID" value="SDS20826.1"/>
    <property type="molecule type" value="Genomic_DNA"/>
</dbReference>
<dbReference type="InterPro" id="IPR036188">
    <property type="entry name" value="FAD/NAD-bd_sf"/>
</dbReference>
<dbReference type="GO" id="GO:0050660">
    <property type="term" value="F:flavin adenine dinucleotide binding"/>
    <property type="evidence" value="ECO:0007669"/>
    <property type="project" value="InterPro"/>
</dbReference>
<evidence type="ECO:0000256" key="3">
    <source>
        <dbReference type="ARBA" id="ARBA00022827"/>
    </source>
</evidence>
<feature type="domain" description="FAD dependent oxidoreductase" evidence="6">
    <location>
        <begin position="11"/>
        <end position="372"/>
    </location>
</feature>
<evidence type="ECO:0000256" key="1">
    <source>
        <dbReference type="ARBA" id="ARBA00001974"/>
    </source>
</evidence>
<dbReference type="STRING" id="117157.SAMN04489717_1959"/>
<dbReference type="Gene3D" id="3.30.9.10">
    <property type="entry name" value="D-Amino Acid Oxidase, subunit A, domain 2"/>
    <property type="match status" value="1"/>
</dbReference>
<dbReference type="GO" id="GO:0008115">
    <property type="term" value="F:sarcosine oxidase activity"/>
    <property type="evidence" value="ECO:0007669"/>
    <property type="project" value="TreeGrafter"/>
</dbReference>
<dbReference type="InterPro" id="IPR006076">
    <property type="entry name" value="FAD-dep_OxRdtase"/>
</dbReference>
<protein>
    <submittedName>
        <fullName evidence="7">Sarcosine oxidase</fullName>
    </submittedName>
</protein>
<keyword evidence="4" id="KW-0560">Oxidoreductase</keyword>
<evidence type="ECO:0000259" key="6">
    <source>
        <dbReference type="Pfam" id="PF01266"/>
    </source>
</evidence>
<keyword evidence="3" id="KW-0274">FAD</keyword>
<dbReference type="Proteomes" id="UP000198983">
    <property type="component" value="Chromosome I"/>
</dbReference>
<dbReference type="InterPro" id="IPR045170">
    <property type="entry name" value="MTOX"/>
</dbReference>
<name>A0A1H1QBJ8_9ACTN</name>
<feature type="region of interest" description="Disordered" evidence="5">
    <location>
        <begin position="174"/>
        <end position="195"/>
    </location>
</feature>
<gene>
    <name evidence="7" type="ORF">SAMN04489717_1959</name>
</gene>
<dbReference type="Pfam" id="PF01266">
    <property type="entry name" value="DAO"/>
    <property type="match status" value="1"/>
</dbReference>
<dbReference type="AlphaFoldDB" id="A0A1H1QBJ8"/>
<dbReference type="Gene3D" id="3.50.50.60">
    <property type="entry name" value="FAD/NAD(P)-binding domain"/>
    <property type="match status" value="1"/>
</dbReference>
<keyword evidence="2" id="KW-0285">Flavoprotein</keyword>